<organism evidence="11 12">
    <name type="scientific">Metarhizobium album</name>
    <dbReference type="NCBI Taxonomy" id="2182425"/>
    <lineage>
        <taxon>Bacteria</taxon>
        <taxon>Pseudomonadati</taxon>
        <taxon>Pseudomonadota</taxon>
        <taxon>Alphaproteobacteria</taxon>
        <taxon>Hyphomicrobiales</taxon>
        <taxon>Rhizobiaceae</taxon>
        <taxon>Metarhizobium</taxon>
    </lineage>
</organism>
<dbReference type="FunFam" id="1.10.10.10:FF:000214">
    <property type="entry name" value="Methylated-DNA--protein-cysteine methyltransferase"/>
    <property type="match status" value="1"/>
</dbReference>
<evidence type="ECO:0000256" key="8">
    <source>
        <dbReference type="ARBA" id="ARBA00049348"/>
    </source>
</evidence>
<dbReference type="CDD" id="cd06445">
    <property type="entry name" value="ATase"/>
    <property type="match status" value="1"/>
</dbReference>
<keyword evidence="5" id="KW-0808">Transferase</keyword>
<name>A0A2U2DRT7_9HYPH</name>
<comment type="catalytic activity">
    <reaction evidence="8">
        <text>a 6-O-methyl-2'-deoxyguanosine in DNA + L-cysteinyl-[protein] = S-methyl-L-cysteinyl-[protein] + a 2'-deoxyguanosine in DNA</text>
        <dbReference type="Rhea" id="RHEA:24000"/>
        <dbReference type="Rhea" id="RHEA-COMP:10131"/>
        <dbReference type="Rhea" id="RHEA-COMP:10132"/>
        <dbReference type="Rhea" id="RHEA-COMP:11367"/>
        <dbReference type="Rhea" id="RHEA-COMP:11368"/>
        <dbReference type="ChEBI" id="CHEBI:29950"/>
        <dbReference type="ChEBI" id="CHEBI:82612"/>
        <dbReference type="ChEBI" id="CHEBI:85445"/>
        <dbReference type="ChEBI" id="CHEBI:85448"/>
        <dbReference type="EC" id="2.1.1.63"/>
    </reaction>
</comment>
<evidence type="ECO:0000256" key="3">
    <source>
        <dbReference type="ARBA" id="ARBA00011918"/>
    </source>
</evidence>
<dbReference type="SUPFAM" id="SSF53155">
    <property type="entry name" value="Methylated DNA-protein cysteine methyltransferase domain"/>
    <property type="match status" value="1"/>
</dbReference>
<dbReference type="PANTHER" id="PTHR10815">
    <property type="entry name" value="METHYLATED-DNA--PROTEIN-CYSTEINE METHYLTRANSFERASE"/>
    <property type="match status" value="1"/>
</dbReference>
<dbReference type="Pfam" id="PF01035">
    <property type="entry name" value="DNA_binding_1"/>
    <property type="match status" value="1"/>
</dbReference>
<comment type="similarity">
    <text evidence="2">Belongs to the MGMT family.</text>
</comment>
<gene>
    <name evidence="11" type="ORF">DEM27_11125</name>
</gene>
<dbReference type="EMBL" id="QFBC01000004">
    <property type="protein sequence ID" value="PWE55992.1"/>
    <property type="molecule type" value="Genomic_DNA"/>
</dbReference>
<dbReference type="Gene3D" id="3.30.160.70">
    <property type="entry name" value="Methylated DNA-protein cysteine methyltransferase domain"/>
    <property type="match status" value="1"/>
</dbReference>
<protein>
    <recommendedName>
        <fullName evidence="3">methylated-DNA--[protein]-cysteine S-methyltransferase</fullName>
        <ecNumber evidence="3">2.1.1.63</ecNumber>
    </recommendedName>
</protein>
<dbReference type="Proteomes" id="UP000245252">
    <property type="component" value="Unassembled WGS sequence"/>
</dbReference>
<dbReference type="InterPro" id="IPR014048">
    <property type="entry name" value="MethylDNA_cys_MeTrfase_DNA-bd"/>
</dbReference>
<dbReference type="GO" id="GO:0032259">
    <property type="term" value="P:methylation"/>
    <property type="evidence" value="ECO:0007669"/>
    <property type="project" value="UniProtKB-KW"/>
</dbReference>
<keyword evidence="6" id="KW-0227">DNA damage</keyword>
<dbReference type="GO" id="GO:0006281">
    <property type="term" value="P:DNA repair"/>
    <property type="evidence" value="ECO:0007669"/>
    <property type="project" value="UniProtKB-KW"/>
</dbReference>
<feature type="domain" description="Methylguanine DNA methyltransferase ribonuclease-like" evidence="10">
    <location>
        <begin position="11"/>
        <end position="84"/>
    </location>
</feature>
<dbReference type="EC" id="2.1.1.63" evidence="3"/>
<keyword evidence="12" id="KW-1185">Reference proteome</keyword>
<evidence type="ECO:0000256" key="1">
    <source>
        <dbReference type="ARBA" id="ARBA00001286"/>
    </source>
</evidence>
<evidence type="ECO:0000256" key="6">
    <source>
        <dbReference type="ARBA" id="ARBA00022763"/>
    </source>
</evidence>
<sequence>MAKADLSANWLETPIGPLLVVASDTHLHAIEFHDEEAPPEPALRIGRKLGAIIRMDGDSPALAQAMDELRYYFLGKSAQFHVPLFYDGSEFERRVWEELLLVPLAETCSYGDIARALDQPGAARAVGEANHVNRIPIIIPCHRCIGADGSLTGYGGGLWRKKWLLRHEGQMRPVGLFAEGF</sequence>
<dbReference type="InterPro" id="IPR036388">
    <property type="entry name" value="WH-like_DNA-bd_sf"/>
</dbReference>
<comment type="caution">
    <text evidence="11">The sequence shown here is derived from an EMBL/GenBank/DDBJ whole genome shotgun (WGS) entry which is preliminary data.</text>
</comment>
<evidence type="ECO:0000256" key="2">
    <source>
        <dbReference type="ARBA" id="ARBA00008711"/>
    </source>
</evidence>
<keyword evidence="4" id="KW-0489">Methyltransferase</keyword>
<dbReference type="InterPro" id="IPR036217">
    <property type="entry name" value="MethylDNA_cys_MeTrfase_DNAb"/>
</dbReference>
<dbReference type="NCBIfam" id="TIGR00589">
    <property type="entry name" value="ogt"/>
    <property type="match status" value="1"/>
</dbReference>
<evidence type="ECO:0000256" key="7">
    <source>
        <dbReference type="ARBA" id="ARBA00023204"/>
    </source>
</evidence>
<dbReference type="SUPFAM" id="SSF46767">
    <property type="entry name" value="Methylated DNA-protein cysteine methyltransferase, C-terminal domain"/>
    <property type="match status" value="1"/>
</dbReference>
<dbReference type="GO" id="GO:0003908">
    <property type="term" value="F:methylated-DNA-[protein]-cysteine S-methyltransferase activity"/>
    <property type="evidence" value="ECO:0007669"/>
    <property type="project" value="UniProtKB-EC"/>
</dbReference>
<reference evidence="11 12" key="1">
    <citation type="submission" date="2018-05" db="EMBL/GenBank/DDBJ databases">
        <title>The draft genome of strain NS-104.</title>
        <authorList>
            <person name="Hang P."/>
            <person name="Jiang J."/>
        </authorList>
    </citation>
    <scope>NUCLEOTIDE SEQUENCE [LARGE SCALE GENOMIC DNA]</scope>
    <source>
        <strain evidence="11 12">NS-104</strain>
    </source>
</reference>
<dbReference type="Gene3D" id="1.10.10.10">
    <property type="entry name" value="Winged helix-like DNA-binding domain superfamily/Winged helix DNA-binding domain"/>
    <property type="match status" value="1"/>
</dbReference>
<proteinExistence type="inferred from homology"/>
<dbReference type="RefSeq" id="WP_109458311.1">
    <property type="nucleotide sequence ID" value="NZ_QFBC01000004.1"/>
</dbReference>
<feature type="domain" description="Methylated-DNA-[protein]-cysteine S-methyltransferase DNA binding" evidence="9">
    <location>
        <begin position="90"/>
        <end position="169"/>
    </location>
</feature>
<keyword evidence="7" id="KW-0234">DNA repair</keyword>
<dbReference type="InterPro" id="IPR008332">
    <property type="entry name" value="MethylG_MeTrfase_N"/>
</dbReference>
<comment type="catalytic activity">
    <reaction evidence="1">
        <text>a 4-O-methyl-thymidine in DNA + L-cysteinyl-[protein] = a thymidine in DNA + S-methyl-L-cysteinyl-[protein]</text>
        <dbReference type="Rhea" id="RHEA:53428"/>
        <dbReference type="Rhea" id="RHEA-COMP:10131"/>
        <dbReference type="Rhea" id="RHEA-COMP:10132"/>
        <dbReference type="Rhea" id="RHEA-COMP:13555"/>
        <dbReference type="Rhea" id="RHEA-COMP:13556"/>
        <dbReference type="ChEBI" id="CHEBI:29950"/>
        <dbReference type="ChEBI" id="CHEBI:82612"/>
        <dbReference type="ChEBI" id="CHEBI:137386"/>
        <dbReference type="ChEBI" id="CHEBI:137387"/>
        <dbReference type="EC" id="2.1.1.63"/>
    </reaction>
</comment>
<dbReference type="Pfam" id="PF02870">
    <property type="entry name" value="Methyltransf_1N"/>
    <property type="match status" value="1"/>
</dbReference>
<evidence type="ECO:0000256" key="4">
    <source>
        <dbReference type="ARBA" id="ARBA00022603"/>
    </source>
</evidence>
<dbReference type="InterPro" id="IPR036631">
    <property type="entry name" value="MGMT_N_sf"/>
</dbReference>
<evidence type="ECO:0000313" key="12">
    <source>
        <dbReference type="Proteomes" id="UP000245252"/>
    </source>
</evidence>
<evidence type="ECO:0000313" key="11">
    <source>
        <dbReference type="EMBL" id="PWE55992.1"/>
    </source>
</evidence>
<accession>A0A2U2DRT7</accession>
<evidence type="ECO:0000259" key="10">
    <source>
        <dbReference type="Pfam" id="PF02870"/>
    </source>
</evidence>
<dbReference type="AlphaFoldDB" id="A0A2U2DRT7"/>
<evidence type="ECO:0000259" key="9">
    <source>
        <dbReference type="Pfam" id="PF01035"/>
    </source>
</evidence>
<dbReference type="PANTHER" id="PTHR10815:SF5">
    <property type="entry name" value="METHYLATED-DNA--PROTEIN-CYSTEINE METHYLTRANSFERASE"/>
    <property type="match status" value="1"/>
</dbReference>
<evidence type="ECO:0000256" key="5">
    <source>
        <dbReference type="ARBA" id="ARBA00022679"/>
    </source>
</evidence>
<dbReference type="OrthoDB" id="9802228at2"/>